<evidence type="ECO:0000313" key="2">
    <source>
        <dbReference type="EMBL" id="OFE43940.1"/>
    </source>
</evidence>
<gene>
    <name evidence="2" type="ORF">BJN41_04290</name>
</gene>
<protein>
    <recommendedName>
        <fullName evidence="4">FUSC family protein</fullName>
    </recommendedName>
</protein>
<dbReference type="EMBL" id="MKQS01000007">
    <property type="protein sequence ID" value="OFE43940.1"/>
    <property type="molecule type" value="Genomic_DNA"/>
</dbReference>
<dbReference type="STRING" id="202956.BJN41_04290"/>
<keyword evidence="1" id="KW-0472">Membrane</keyword>
<evidence type="ECO:0000256" key="1">
    <source>
        <dbReference type="SAM" id="Phobius"/>
    </source>
</evidence>
<feature type="transmembrane region" description="Helical" evidence="1">
    <location>
        <begin position="64"/>
        <end position="81"/>
    </location>
</feature>
<proteinExistence type="predicted"/>
<accession>A0A1E8E2V1</accession>
<dbReference type="eggNOG" id="ENOG5031RX8">
    <property type="taxonomic scope" value="Bacteria"/>
</dbReference>
<dbReference type="AlphaFoldDB" id="A0A1E8E2V1"/>
<dbReference type="Proteomes" id="UP000186931">
    <property type="component" value="Unassembled WGS sequence"/>
</dbReference>
<dbReference type="RefSeq" id="WP_070153954.1">
    <property type="nucleotide sequence ID" value="NZ_JACANQ010000002.1"/>
</dbReference>
<name>A0A1E8E2V1_9GAMM</name>
<keyword evidence="1" id="KW-0812">Transmembrane</keyword>
<keyword evidence="1" id="KW-1133">Transmembrane helix</keyword>
<sequence length="95" mass="10455">MPKTTISNSMHTLRFTPVKAVTAAHSATMQDCLEHKSHTFIVALGAILGGIIAAFVGYHLQAHFLNYALLCAIPILVAYSLRRVYIYTLTHAELD</sequence>
<feature type="transmembrane region" description="Helical" evidence="1">
    <location>
        <begin position="39"/>
        <end position="58"/>
    </location>
</feature>
<evidence type="ECO:0008006" key="4">
    <source>
        <dbReference type="Google" id="ProtNLM"/>
    </source>
</evidence>
<reference evidence="2 3" key="1">
    <citation type="submission" date="2016-10" db="EMBL/GenBank/DDBJ databases">
        <title>Genome of airborne Acinetobacter sp. 5-2Ac02 in the hospital environment: Species near to Acinetobacter towneri.</title>
        <authorList>
            <person name="Barbosa B."/>
            <person name="Fernandez-Garcia L."/>
            <person name="Gato E."/>
            <person name="Leao R."/>
            <person name="Albano R."/>
            <person name="Fernandez B."/>
            <person name="Fernandez-Cuenca F."/>
            <person name="Marques E."/>
            <person name="Tomas M."/>
        </authorList>
    </citation>
    <scope>NUCLEOTIDE SEQUENCE [LARGE SCALE GENOMIC DNA]</scope>
    <source>
        <strain evidence="2 3">5-2Ac02</strain>
    </source>
</reference>
<comment type="caution">
    <text evidence="2">The sequence shown here is derived from an EMBL/GenBank/DDBJ whole genome shotgun (WGS) entry which is preliminary data.</text>
</comment>
<evidence type="ECO:0000313" key="3">
    <source>
        <dbReference type="Proteomes" id="UP000186931"/>
    </source>
</evidence>
<organism evidence="2 3">
    <name type="scientific">Acinetobacter towneri</name>
    <dbReference type="NCBI Taxonomy" id="202956"/>
    <lineage>
        <taxon>Bacteria</taxon>
        <taxon>Pseudomonadati</taxon>
        <taxon>Pseudomonadota</taxon>
        <taxon>Gammaproteobacteria</taxon>
        <taxon>Moraxellales</taxon>
        <taxon>Moraxellaceae</taxon>
        <taxon>Acinetobacter</taxon>
    </lineage>
</organism>